<dbReference type="AlphaFoldDB" id="A0A1M7REB4"/>
<evidence type="ECO:0000313" key="1">
    <source>
        <dbReference type="EMBL" id="SHN44521.1"/>
    </source>
</evidence>
<reference evidence="1 2" key="1">
    <citation type="submission" date="2016-11" db="EMBL/GenBank/DDBJ databases">
        <authorList>
            <person name="Jaros S."/>
            <person name="Januszkiewicz K."/>
            <person name="Wedrychowicz H."/>
        </authorList>
    </citation>
    <scope>NUCLEOTIDE SEQUENCE [LARGE SCALE GENOMIC DNA]</scope>
    <source>
        <strain evidence="1 2">DSM 46144</strain>
    </source>
</reference>
<name>A0A1M7REB4_9ACTN</name>
<dbReference type="RefSeq" id="WP_073261423.1">
    <property type="nucleotide sequence ID" value="NZ_FRCS01000010.1"/>
</dbReference>
<dbReference type="Proteomes" id="UP000184440">
    <property type="component" value="Unassembled WGS sequence"/>
</dbReference>
<sequence>MTWRTSYRHVDLNPDQRPTGLWDAGRGPDAYFARQAAGVTALYTHLLGAATPVPANTTKIAVCAYVSDTPDSTPHFGEARRNGWESTSKAMDPAIPALPPDQRPAAYLAWLQPILLGLAATRGVPATGFEETFEACRSAGYLLKWDGPARSNPDRSLRAVPHYWFDADGDAWLRVTVSDRRRTVVAEGGPWPAHPSVQEWRFTAKALTWLTPIEVRAHAYRQPYASAWRVPASHTVVC</sequence>
<dbReference type="EMBL" id="FRCS01000010">
    <property type="protein sequence ID" value="SHN44521.1"/>
    <property type="molecule type" value="Genomic_DNA"/>
</dbReference>
<keyword evidence="2" id="KW-1185">Reference proteome</keyword>
<accession>A0A1M7REB4</accession>
<organism evidence="1 2">
    <name type="scientific">Cryptosporangium aurantiacum</name>
    <dbReference type="NCBI Taxonomy" id="134849"/>
    <lineage>
        <taxon>Bacteria</taxon>
        <taxon>Bacillati</taxon>
        <taxon>Actinomycetota</taxon>
        <taxon>Actinomycetes</taxon>
        <taxon>Cryptosporangiales</taxon>
        <taxon>Cryptosporangiaceae</taxon>
        <taxon>Cryptosporangium</taxon>
    </lineage>
</organism>
<protein>
    <submittedName>
        <fullName evidence="1">Uncharacterized protein</fullName>
    </submittedName>
</protein>
<dbReference type="OrthoDB" id="3397487at2"/>
<evidence type="ECO:0000313" key="2">
    <source>
        <dbReference type="Proteomes" id="UP000184440"/>
    </source>
</evidence>
<gene>
    <name evidence="1" type="ORF">SAMN05443668_110241</name>
</gene>
<proteinExistence type="predicted"/>
<dbReference type="STRING" id="134849.SAMN05443668_110241"/>